<name>A0A094Q9H0_9ZZZZ</name>
<protein>
    <submittedName>
        <fullName evidence="1">Uncharacterized protein</fullName>
    </submittedName>
</protein>
<gene>
    <name evidence="1" type="ORF">GM50_3110</name>
</gene>
<comment type="caution">
    <text evidence="1">The sequence shown here is derived from an EMBL/GenBank/DDBJ whole genome shotgun (WGS) entry which is preliminary data.</text>
</comment>
<accession>A0A094Q9H0</accession>
<reference evidence="1" key="1">
    <citation type="submission" date="2014-05" db="EMBL/GenBank/DDBJ databases">
        <title>Key roles for freshwater Actinobacteria revealed by deep metagenomic sequencing.</title>
        <authorList>
            <person name="Ghai R."/>
            <person name="Mizuno C.M."/>
            <person name="Picazo A."/>
            <person name="Camacho A."/>
            <person name="Rodriguez-Valera F."/>
        </authorList>
    </citation>
    <scope>NUCLEOTIDE SEQUENCE</scope>
</reference>
<sequence>MKLVELVREAGLEPARPKTQVPKTCVSAISPLPQKSAYLGVTDTGLLFKFCGYCPRLRVSSAMLQTGL</sequence>
<dbReference type="AlphaFoldDB" id="A0A094Q9H0"/>
<evidence type="ECO:0000313" key="1">
    <source>
        <dbReference type="EMBL" id="KGA20017.1"/>
    </source>
</evidence>
<dbReference type="EMBL" id="JNSK01000006">
    <property type="protein sequence ID" value="KGA20017.1"/>
    <property type="molecule type" value="Genomic_DNA"/>
</dbReference>
<organism evidence="1">
    <name type="scientific">freshwater metagenome</name>
    <dbReference type="NCBI Taxonomy" id="449393"/>
    <lineage>
        <taxon>unclassified sequences</taxon>
        <taxon>metagenomes</taxon>
        <taxon>ecological metagenomes</taxon>
    </lineage>
</organism>
<proteinExistence type="predicted"/>